<feature type="signal peptide" evidence="2">
    <location>
        <begin position="1"/>
        <end position="27"/>
    </location>
</feature>
<keyword evidence="2" id="KW-0732">Signal</keyword>
<evidence type="ECO:0000256" key="1">
    <source>
        <dbReference type="SAM" id="Coils"/>
    </source>
</evidence>
<feature type="coiled-coil region" evidence="1">
    <location>
        <begin position="52"/>
        <end position="79"/>
    </location>
</feature>
<evidence type="ECO:0000256" key="2">
    <source>
        <dbReference type="SAM" id="SignalP"/>
    </source>
</evidence>
<dbReference type="InterPro" id="IPR024930">
    <property type="entry name" value="Skp_dom_sf"/>
</dbReference>
<dbReference type="PROSITE" id="PS51257">
    <property type="entry name" value="PROKAR_LIPOPROTEIN"/>
    <property type="match status" value="1"/>
</dbReference>
<dbReference type="EMBL" id="FNHB01000002">
    <property type="protein sequence ID" value="SDM18166.1"/>
    <property type="molecule type" value="Genomic_DNA"/>
</dbReference>
<accession>A0A1G9R4E0</accession>
<evidence type="ECO:0000313" key="4">
    <source>
        <dbReference type="Proteomes" id="UP000214880"/>
    </source>
</evidence>
<dbReference type="STRING" id="146817.SAMN04488502_102420"/>
<dbReference type="Proteomes" id="UP000214880">
    <property type="component" value="Unassembled WGS sequence"/>
</dbReference>
<evidence type="ECO:0000313" key="3">
    <source>
        <dbReference type="EMBL" id="SDM18166.1"/>
    </source>
</evidence>
<protein>
    <submittedName>
        <fullName evidence="3">Periplasmic chaperone for outer membrane proteins Skp</fullName>
    </submittedName>
</protein>
<dbReference type="OrthoDB" id="1634005at2"/>
<organism evidence="3 4">
    <name type="scientific">Dendrosporobacter quercicolus</name>
    <dbReference type="NCBI Taxonomy" id="146817"/>
    <lineage>
        <taxon>Bacteria</taxon>
        <taxon>Bacillati</taxon>
        <taxon>Bacillota</taxon>
        <taxon>Negativicutes</taxon>
        <taxon>Selenomonadales</taxon>
        <taxon>Sporomusaceae</taxon>
        <taxon>Dendrosporobacter</taxon>
    </lineage>
</organism>
<dbReference type="RefSeq" id="WP_139164465.1">
    <property type="nucleotide sequence ID" value="NZ_FNHB01000002.1"/>
</dbReference>
<dbReference type="AlphaFoldDB" id="A0A1G9R4E0"/>
<feature type="chain" id="PRO_5039409821" evidence="2">
    <location>
        <begin position="28"/>
        <end position="314"/>
    </location>
</feature>
<gene>
    <name evidence="3" type="ORF">SAMN04488502_102420</name>
</gene>
<proteinExistence type="predicted"/>
<keyword evidence="4" id="KW-1185">Reference proteome</keyword>
<reference evidence="3 4" key="1">
    <citation type="submission" date="2016-10" db="EMBL/GenBank/DDBJ databases">
        <authorList>
            <person name="de Groot N.N."/>
        </authorList>
    </citation>
    <scope>NUCLEOTIDE SEQUENCE [LARGE SCALE GENOMIC DNA]</scope>
    <source>
        <strain evidence="3 4">DSM 1736</strain>
    </source>
</reference>
<name>A0A1G9R4E0_9FIRM</name>
<dbReference type="SUPFAM" id="SSF111384">
    <property type="entry name" value="OmpH-like"/>
    <property type="match status" value="2"/>
</dbReference>
<sequence length="314" mass="33997">MSIKRTVIPLMVLLVLVAATGCFNKTAQQDTAAPAGIGVIDLNKAVEVHPKYQQLLTLKKELNTIVAQAEVEQQQAAAKAKPQAGGLLPPDGAALNTALEQEFKEKMAAKQAELQQTLAAKAGDLHSKLETELKEYSSEVDQEYQPQIFNLQLKLKTVQLSQEELTALQAEVQKLQQIRSEKLAIKEKELSERMNASLAPEQAAAEQQLAAYAKELQAELAQKAAAASAEIAARNQASLDSLAPDPGAVTGQLAQQAGMKRQEIQVLEEFILQDVRDKAAKIAAERQLDSVIANVQVNVSAMDITEAVIAEFKK</sequence>
<keyword evidence="1" id="KW-0175">Coiled coil</keyword>